<dbReference type="RefSeq" id="WP_016361041.1">
    <property type="nucleotide sequence ID" value="NZ_KE150240.1"/>
</dbReference>
<dbReference type="Gene3D" id="3.30.1380.10">
    <property type="match status" value="1"/>
</dbReference>
<proteinExistence type="predicted"/>
<dbReference type="InterPro" id="IPR009045">
    <property type="entry name" value="Zn_M74/Hedgehog-like"/>
</dbReference>
<dbReference type="EMBL" id="ADCP02000003">
    <property type="protein sequence ID" value="EFV44408.2"/>
    <property type="molecule type" value="Genomic_DNA"/>
</dbReference>
<feature type="domain" description="Peptidase M15A C-terminal" evidence="1">
    <location>
        <begin position="7"/>
        <end position="108"/>
    </location>
</feature>
<comment type="caution">
    <text evidence="2">The sequence shown here is derived from an EMBL/GenBank/DDBJ whole genome shotgun (WGS) entry which is preliminary data.</text>
</comment>
<organism evidence="2 3">
    <name type="scientific">Bilophila wadsworthia (strain 3_1_6)</name>
    <dbReference type="NCBI Taxonomy" id="563192"/>
    <lineage>
        <taxon>Bacteria</taxon>
        <taxon>Pseudomonadati</taxon>
        <taxon>Thermodesulfobacteriota</taxon>
        <taxon>Desulfovibrionia</taxon>
        <taxon>Desulfovibrionales</taxon>
        <taxon>Desulfovibrionaceae</taxon>
        <taxon>Bilophila</taxon>
    </lineage>
</organism>
<protein>
    <recommendedName>
        <fullName evidence="1">Peptidase M15A C-terminal domain-containing protein</fullName>
    </recommendedName>
</protein>
<keyword evidence="3" id="KW-1185">Reference proteome</keyword>
<dbReference type="GeneID" id="78087432"/>
<name>E5Y6D6_BILW3</name>
<evidence type="ECO:0000313" key="2">
    <source>
        <dbReference type="EMBL" id="EFV44408.2"/>
    </source>
</evidence>
<reference evidence="2 3" key="2">
    <citation type="submission" date="2013-04" db="EMBL/GenBank/DDBJ databases">
        <title>The Genome Sequence of Bilophila wadsworthia 3_1_6.</title>
        <authorList>
            <consortium name="The Broad Institute Genomics Platform"/>
            <person name="Earl A."/>
            <person name="Ward D."/>
            <person name="Feldgarden M."/>
            <person name="Gevers D."/>
            <person name="Sibley C."/>
            <person name="Strauss J."/>
            <person name="Allen-Vercoe E."/>
            <person name="Walker B."/>
            <person name="Young S."/>
            <person name="Zeng Q."/>
            <person name="Gargeya S."/>
            <person name="Fitzgerald M."/>
            <person name="Haas B."/>
            <person name="Abouelleil A."/>
            <person name="Allen A.W."/>
            <person name="Alvarado L."/>
            <person name="Arachchi H.M."/>
            <person name="Berlin A.M."/>
            <person name="Chapman S.B."/>
            <person name="Gainer-Dewar J."/>
            <person name="Goldberg J."/>
            <person name="Griggs A."/>
            <person name="Gujja S."/>
            <person name="Hansen M."/>
            <person name="Howarth C."/>
            <person name="Imamovic A."/>
            <person name="Ireland A."/>
            <person name="Larimer J."/>
            <person name="McCowan C."/>
            <person name="Murphy C."/>
            <person name="Pearson M."/>
            <person name="Poon T.W."/>
            <person name="Priest M."/>
            <person name="Roberts A."/>
            <person name="Saif S."/>
            <person name="Shea T."/>
            <person name="Sisk P."/>
            <person name="Sykes S."/>
            <person name="Wortman J."/>
            <person name="Nusbaum C."/>
            <person name="Birren B."/>
        </authorList>
    </citation>
    <scope>NUCLEOTIDE SEQUENCE [LARGE SCALE GENOMIC DNA]</scope>
    <source>
        <strain evidence="2 3">3_1_6</strain>
    </source>
</reference>
<dbReference type="OrthoDB" id="5418604at2"/>
<dbReference type="Proteomes" id="UP000006034">
    <property type="component" value="Unassembled WGS sequence"/>
</dbReference>
<reference evidence="2 3" key="1">
    <citation type="submission" date="2010-10" db="EMBL/GenBank/DDBJ databases">
        <authorList>
            <consortium name="The Broad Institute Genome Sequencing Platform"/>
            <person name="Ward D."/>
            <person name="Earl A."/>
            <person name="Feldgarden M."/>
            <person name="Young S.K."/>
            <person name="Gargeya S."/>
            <person name="Zeng Q."/>
            <person name="Alvarado L."/>
            <person name="Berlin A."/>
            <person name="Bochicchio J."/>
            <person name="Chapman S.B."/>
            <person name="Chen Z."/>
            <person name="Freedman E."/>
            <person name="Gellesch M."/>
            <person name="Goldberg J."/>
            <person name="Griggs A."/>
            <person name="Gujja S."/>
            <person name="Heilman E."/>
            <person name="Heiman D."/>
            <person name="Howarth C."/>
            <person name="Mehta T."/>
            <person name="Neiman D."/>
            <person name="Pearson M."/>
            <person name="Roberts A."/>
            <person name="Saif S."/>
            <person name="Shea T."/>
            <person name="Shenoy N."/>
            <person name="Sisk P."/>
            <person name="Stolte C."/>
            <person name="Sykes S."/>
            <person name="White J."/>
            <person name="Yandava C."/>
            <person name="Allen-Vercoe E."/>
            <person name="Sibley C."/>
            <person name="Ambrose C.E."/>
            <person name="Strauss J."/>
            <person name="Daigneault M."/>
            <person name="Haas B."/>
            <person name="Nusbaum C."/>
            <person name="Birren B."/>
        </authorList>
    </citation>
    <scope>NUCLEOTIDE SEQUENCE [LARGE SCALE GENOMIC DNA]</scope>
    <source>
        <strain evidence="2 3">3_1_6</strain>
    </source>
</reference>
<dbReference type="AlphaFoldDB" id="E5Y6D6"/>
<gene>
    <name evidence="2" type="ORF">HMPREF0179_01749</name>
</gene>
<evidence type="ECO:0000259" key="1">
    <source>
        <dbReference type="Pfam" id="PF08291"/>
    </source>
</evidence>
<dbReference type="HOGENOM" id="CLU_124897_1_0_7"/>
<dbReference type="SUPFAM" id="SSF55166">
    <property type="entry name" value="Hedgehog/DD-peptidase"/>
    <property type="match status" value="1"/>
</dbReference>
<accession>E5Y6D6</accession>
<dbReference type="eggNOG" id="COG3108">
    <property type="taxonomic scope" value="Bacteria"/>
</dbReference>
<dbReference type="STRING" id="563192.HMPREF0179_01749"/>
<dbReference type="Pfam" id="PF08291">
    <property type="entry name" value="Peptidase_M15_3"/>
    <property type="match status" value="1"/>
</dbReference>
<evidence type="ECO:0000313" key="3">
    <source>
        <dbReference type="Proteomes" id="UP000006034"/>
    </source>
</evidence>
<sequence>MSTLRFFKPEEFACKCGCGRGYDDMDAGLLRMLDEARALAGIPFSLSSAFRCAKHNKAVGGVADSAHTHGYAVDIKCTSSHYRFRIVSALLEAGFRRIEAGPTWVHVDNDPAKPQDVIFYAAGRVY</sequence>
<dbReference type="InterPro" id="IPR013230">
    <property type="entry name" value="Peptidase_M15A_C"/>
</dbReference>